<reference evidence="1 2" key="1">
    <citation type="submission" date="2019-01" db="EMBL/GenBank/DDBJ databases">
        <authorList>
            <person name="Sayadi A."/>
        </authorList>
    </citation>
    <scope>NUCLEOTIDE SEQUENCE [LARGE SCALE GENOMIC DNA]</scope>
</reference>
<gene>
    <name evidence="1" type="ORF">CALMAC_LOCUS18705</name>
</gene>
<dbReference type="EMBL" id="CAACVG010013099">
    <property type="protein sequence ID" value="VEN61242.1"/>
    <property type="molecule type" value="Genomic_DNA"/>
</dbReference>
<proteinExistence type="predicted"/>
<evidence type="ECO:0000313" key="2">
    <source>
        <dbReference type="Proteomes" id="UP000410492"/>
    </source>
</evidence>
<organism evidence="1 2">
    <name type="scientific">Callosobruchus maculatus</name>
    <name type="common">Southern cowpea weevil</name>
    <name type="synonym">Pulse bruchid</name>
    <dbReference type="NCBI Taxonomy" id="64391"/>
    <lineage>
        <taxon>Eukaryota</taxon>
        <taxon>Metazoa</taxon>
        <taxon>Ecdysozoa</taxon>
        <taxon>Arthropoda</taxon>
        <taxon>Hexapoda</taxon>
        <taxon>Insecta</taxon>
        <taxon>Pterygota</taxon>
        <taxon>Neoptera</taxon>
        <taxon>Endopterygota</taxon>
        <taxon>Coleoptera</taxon>
        <taxon>Polyphaga</taxon>
        <taxon>Cucujiformia</taxon>
        <taxon>Chrysomeloidea</taxon>
        <taxon>Chrysomelidae</taxon>
        <taxon>Bruchinae</taxon>
        <taxon>Bruchini</taxon>
        <taxon>Callosobruchus</taxon>
    </lineage>
</organism>
<protein>
    <submittedName>
        <fullName evidence="1">Uncharacterized protein</fullName>
    </submittedName>
</protein>
<dbReference type="Proteomes" id="UP000410492">
    <property type="component" value="Unassembled WGS sequence"/>
</dbReference>
<dbReference type="AlphaFoldDB" id="A0A653DNZ2"/>
<accession>A0A653DNZ2</accession>
<name>A0A653DNZ2_CALMS</name>
<keyword evidence="2" id="KW-1185">Reference proteome</keyword>
<dbReference type="OrthoDB" id="5789657at2759"/>
<sequence length="117" mass="12873">MLLSLYENFCDSIAASWMVSLSIGSLKVAKLFSPMLMLAKLVLLQLTLIPKSDSTSHVQGCSSSLSFGHLYDGPGGMYSAIANSRNRRTSSTGRRTKMDDIVDERPKLEIKTRVSSR</sequence>
<evidence type="ECO:0000313" key="1">
    <source>
        <dbReference type="EMBL" id="VEN61242.1"/>
    </source>
</evidence>